<dbReference type="InterPro" id="IPR050768">
    <property type="entry name" value="UPF0353/GerABKA_families"/>
</dbReference>
<evidence type="ECO:0000313" key="8">
    <source>
        <dbReference type="Proteomes" id="UP000595278"/>
    </source>
</evidence>
<protein>
    <submittedName>
        <fullName evidence="7">VWA domain-containing protein</fullName>
    </submittedName>
</protein>
<evidence type="ECO:0000256" key="4">
    <source>
        <dbReference type="SAM" id="MobiDB-lite"/>
    </source>
</evidence>
<dbReference type="SMART" id="SM00327">
    <property type="entry name" value="VWA"/>
    <property type="match status" value="1"/>
</dbReference>
<evidence type="ECO:0000313" key="7">
    <source>
        <dbReference type="EMBL" id="QQP84871.1"/>
    </source>
</evidence>
<dbReference type="PANTHER" id="PTHR22550:SF14">
    <property type="entry name" value="VWFA DOMAIN-CONTAINING PROTEIN"/>
    <property type="match status" value="1"/>
</dbReference>
<dbReference type="Proteomes" id="UP000595278">
    <property type="component" value="Chromosome"/>
</dbReference>
<dbReference type="InterPro" id="IPR019734">
    <property type="entry name" value="TPR_rpt"/>
</dbReference>
<evidence type="ECO:0000259" key="6">
    <source>
        <dbReference type="PROSITE" id="PS50234"/>
    </source>
</evidence>
<feature type="compositionally biased region" description="Polar residues" evidence="4">
    <location>
        <begin position="567"/>
        <end position="580"/>
    </location>
</feature>
<feature type="region of interest" description="Disordered" evidence="4">
    <location>
        <begin position="459"/>
        <end position="599"/>
    </location>
</feature>
<keyword evidence="8" id="KW-1185">Reference proteome</keyword>
<evidence type="ECO:0000256" key="1">
    <source>
        <dbReference type="ARBA" id="ARBA00022737"/>
    </source>
</evidence>
<sequence length="616" mass="70483">MISLWPHWQRPLFIILLPVLIYLLWKLWNFHEIKGSWQKLIPSLFQPWLLRGISVQESILPKLLITVASLFALIALMGPSWKHIEQPPLKIDAPLIIVMDLTQRMLSSDIPPNRLQTTKQKLLDIIKARKDAQTALVVYAGTAHIVVPLSDDQATMTNLINSISPNIMPQLGERADLGISKAIQLLSNTQQNNQLNHAEILLITTSLSEQEQTAIKQLLANKPFTLNILGVGTAQGAPILDNKGNFVRNASGNIMLSKLDSNSLQRFAYSEGGYYSTITLNDTDINTLNLANLKGQQRNTEGTENKTTDLWQDQGYWFILPLLLLAALASRKGWLFCVPLLFVLQPQPTQAFEWHKLWLNKDQQGAKLLKENKPNEAAKRFENKQWQGYSAYQAKDYKLAEQKYSQETTPEGLYNYGNTLARQGKYHEAIDEWNKAIKAKPNFEQAIVNKKIVEELLKKQQQEQQSGDDQQQNQENQQQDGQQQDGNSQQQNDQQQSQNNQQNNDQSKKGNNSQNNQQQSQDQQDSDQQNAEQKDQQQQQDAQQSDQEQQAQQNKQQQNNDQQDAQGQTMSNADKNANQQEQDEALLQQIRTIPDDPSELLRRKFYYEQRYNKGGY</sequence>
<accession>A0A974NDV8</accession>
<dbReference type="PROSITE" id="PS50005">
    <property type="entry name" value="TPR"/>
    <property type="match status" value="1"/>
</dbReference>
<gene>
    <name evidence="7" type="ORF">JHT90_10725</name>
</gene>
<proteinExistence type="predicted"/>
<feature type="compositionally biased region" description="Low complexity" evidence="4">
    <location>
        <begin position="462"/>
        <end position="566"/>
    </location>
</feature>
<dbReference type="PANTHER" id="PTHR22550">
    <property type="entry name" value="SPORE GERMINATION PROTEIN"/>
    <property type="match status" value="1"/>
</dbReference>
<dbReference type="AlphaFoldDB" id="A0A974NDV8"/>
<dbReference type="Gene3D" id="3.40.50.410">
    <property type="entry name" value="von Willebrand factor, type A domain"/>
    <property type="match status" value="1"/>
</dbReference>
<dbReference type="KEGG" id="eaz:JHT90_10725"/>
<evidence type="ECO:0000256" key="5">
    <source>
        <dbReference type="SAM" id="Phobius"/>
    </source>
</evidence>
<feature type="transmembrane region" description="Helical" evidence="5">
    <location>
        <begin position="12"/>
        <end position="28"/>
    </location>
</feature>
<dbReference type="InterPro" id="IPR011990">
    <property type="entry name" value="TPR-like_helical_dom_sf"/>
</dbReference>
<evidence type="ECO:0000256" key="2">
    <source>
        <dbReference type="ARBA" id="ARBA00022803"/>
    </source>
</evidence>
<keyword evidence="5" id="KW-1133">Transmembrane helix</keyword>
<dbReference type="InterPro" id="IPR013105">
    <property type="entry name" value="TPR_2"/>
</dbReference>
<dbReference type="InterPro" id="IPR002035">
    <property type="entry name" value="VWF_A"/>
</dbReference>
<dbReference type="Pfam" id="PF13519">
    <property type="entry name" value="VWA_2"/>
    <property type="match status" value="1"/>
</dbReference>
<dbReference type="SUPFAM" id="SSF53300">
    <property type="entry name" value="vWA-like"/>
    <property type="match status" value="1"/>
</dbReference>
<dbReference type="SMART" id="SM00028">
    <property type="entry name" value="TPR"/>
    <property type="match status" value="1"/>
</dbReference>
<dbReference type="Pfam" id="PF07719">
    <property type="entry name" value="TPR_2"/>
    <property type="match status" value="1"/>
</dbReference>
<dbReference type="EMBL" id="CP067393">
    <property type="protein sequence ID" value="QQP84871.1"/>
    <property type="molecule type" value="Genomic_DNA"/>
</dbReference>
<dbReference type="InterPro" id="IPR036465">
    <property type="entry name" value="vWFA_dom_sf"/>
</dbReference>
<dbReference type="PROSITE" id="PS50234">
    <property type="entry name" value="VWFA"/>
    <property type="match status" value="1"/>
</dbReference>
<keyword evidence="1" id="KW-0677">Repeat</keyword>
<dbReference type="SUPFAM" id="SSF48452">
    <property type="entry name" value="TPR-like"/>
    <property type="match status" value="1"/>
</dbReference>
<reference evidence="7 8" key="1">
    <citation type="submission" date="2021-01" db="EMBL/GenBank/DDBJ databases">
        <title>Entomomonas sp. F2A isolated from a house cricket (Acheta domesticus).</title>
        <authorList>
            <person name="Spergser J."/>
            <person name="Busse H.-J."/>
        </authorList>
    </citation>
    <scope>NUCLEOTIDE SEQUENCE [LARGE SCALE GENOMIC DNA]</scope>
    <source>
        <strain evidence="7 8">F2A</strain>
    </source>
</reference>
<dbReference type="PROSITE" id="PS50293">
    <property type="entry name" value="TPR_REGION"/>
    <property type="match status" value="1"/>
</dbReference>
<feature type="repeat" description="TPR" evidence="3">
    <location>
        <begin position="410"/>
        <end position="443"/>
    </location>
</feature>
<dbReference type="Gene3D" id="1.25.40.10">
    <property type="entry name" value="Tetratricopeptide repeat domain"/>
    <property type="match status" value="1"/>
</dbReference>
<feature type="transmembrane region" description="Helical" evidence="5">
    <location>
        <begin position="59"/>
        <end position="78"/>
    </location>
</feature>
<dbReference type="RefSeq" id="WP_201090785.1">
    <property type="nucleotide sequence ID" value="NZ_CP067393.1"/>
</dbReference>
<keyword evidence="2 3" id="KW-0802">TPR repeat</keyword>
<name>A0A974NDV8_9GAMM</name>
<feature type="domain" description="VWFA" evidence="6">
    <location>
        <begin position="94"/>
        <end position="278"/>
    </location>
</feature>
<keyword evidence="5" id="KW-0812">Transmembrane</keyword>
<evidence type="ECO:0000256" key="3">
    <source>
        <dbReference type="PROSITE-ProRule" id="PRU00339"/>
    </source>
</evidence>
<organism evidence="7 8">
    <name type="scientific">Entomomonas asaccharolytica</name>
    <dbReference type="NCBI Taxonomy" id="2785331"/>
    <lineage>
        <taxon>Bacteria</taxon>
        <taxon>Pseudomonadati</taxon>
        <taxon>Pseudomonadota</taxon>
        <taxon>Gammaproteobacteria</taxon>
        <taxon>Pseudomonadales</taxon>
        <taxon>Pseudomonadaceae</taxon>
        <taxon>Entomomonas</taxon>
    </lineage>
</organism>
<keyword evidence="5" id="KW-0472">Membrane</keyword>